<sequence>MSVDKSSTQPENKARSSMFRCRQTAAAAASPHHHGALPPSPASLFNRFSAKLSQCLIIQNLSISSGFLPGIRPAMSPHLHTGE</sequence>
<proteinExistence type="predicted"/>
<organism evidence="2 3">
    <name type="scientific">Ensete ventricosum</name>
    <name type="common">Abyssinian banana</name>
    <name type="synonym">Musa ensete</name>
    <dbReference type="NCBI Taxonomy" id="4639"/>
    <lineage>
        <taxon>Eukaryota</taxon>
        <taxon>Viridiplantae</taxon>
        <taxon>Streptophyta</taxon>
        <taxon>Embryophyta</taxon>
        <taxon>Tracheophyta</taxon>
        <taxon>Spermatophyta</taxon>
        <taxon>Magnoliopsida</taxon>
        <taxon>Liliopsida</taxon>
        <taxon>Zingiberales</taxon>
        <taxon>Musaceae</taxon>
        <taxon>Ensete</taxon>
    </lineage>
</organism>
<evidence type="ECO:0000313" key="2">
    <source>
        <dbReference type="EMBL" id="RRT36630.1"/>
    </source>
</evidence>
<dbReference type="EMBL" id="AMZH03023337">
    <property type="protein sequence ID" value="RRT36630.1"/>
    <property type="molecule type" value="Genomic_DNA"/>
</dbReference>
<dbReference type="Proteomes" id="UP000287651">
    <property type="component" value="Unassembled WGS sequence"/>
</dbReference>
<name>A0A426XB14_ENSVE</name>
<evidence type="ECO:0000256" key="1">
    <source>
        <dbReference type="SAM" id="MobiDB-lite"/>
    </source>
</evidence>
<comment type="caution">
    <text evidence="2">The sequence shown here is derived from an EMBL/GenBank/DDBJ whole genome shotgun (WGS) entry which is preliminary data.</text>
</comment>
<feature type="region of interest" description="Disordered" evidence="1">
    <location>
        <begin position="1"/>
        <end position="41"/>
    </location>
</feature>
<feature type="compositionally biased region" description="Polar residues" evidence="1">
    <location>
        <begin position="1"/>
        <end position="11"/>
    </location>
</feature>
<protein>
    <submittedName>
        <fullName evidence="2">Uncharacterized protein</fullName>
    </submittedName>
</protein>
<evidence type="ECO:0000313" key="3">
    <source>
        <dbReference type="Proteomes" id="UP000287651"/>
    </source>
</evidence>
<gene>
    <name evidence="2" type="ORF">B296_00047965</name>
</gene>
<dbReference type="AlphaFoldDB" id="A0A426XB14"/>
<reference evidence="2 3" key="1">
    <citation type="journal article" date="2014" name="Agronomy (Basel)">
        <title>A Draft Genome Sequence for Ensete ventricosum, the Drought-Tolerant Tree Against Hunger.</title>
        <authorList>
            <person name="Harrison J."/>
            <person name="Moore K.A."/>
            <person name="Paszkiewicz K."/>
            <person name="Jones T."/>
            <person name="Grant M."/>
            <person name="Ambacheew D."/>
            <person name="Muzemil S."/>
            <person name="Studholme D.J."/>
        </authorList>
    </citation>
    <scope>NUCLEOTIDE SEQUENCE [LARGE SCALE GENOMIC DNA]</scope>
</reference>
<accession>A0A426XB14</accession>